<keyword evidence="1" id="KW-0812">Transmembrane</keyword>
<accession>A0A6A1Q3U6</accession>
<dbReference type="GO" id="GO:0015389">
    <property type="term" value="F:pyrimidine- and adenosine-specific:sodium symporter activity"/>
    <property type="evidence" value="ECO:0007669"/>
    <property type="project" value="TreeGrafter"/>
</dbReference>
<sequence>VENPHRGGSLGAPLIDPAGLLPRRSLQPALRVRRFCRGHAQLFRWICTGLLCTAFAAFLLIACLLDFQRALALFVLTCVDLVFLAHNLLKRPLGPKLLRCVKPLGHPRLNLWFKREPFLALAAFLGLILWLALDTSQWPEQLVSFGGICMFVSLLFAFSKHHRTVSWRAVSWGLGLQFALGLFVIRTEPGFIAFQWLGDRI</sequence>
<keyword evidence="4" id="KW-1185">Reference proteome</keyword>
<dbReference type="Proteomes" id="UP000437017">
    <property type="component" value="Unassembled WGS sequence"/>
</dbReference>
<dbReference type="InterPro" id="IPR008276">
    <property type="entry name" value="C_nuclsd_transpt"/>
</dbReference>
<keyword evidence="1" id="KW-1133">Transmembrane helix</keyword>
<dbReference type="GO" id="GO:0015861">
    <property type="term" value="P:cytidine transport"/>
    <property type="evidence" value="ECO:0007669"/>
    <property type="project" value="TreeGrafter"/>
</dbReference>
<gene>
    <name evidence="3" type="ORF">E2I00_004665</name>
</gene>
<feature type="transmembrane region" description="Helical" evidence="1">
    <location>
        <begin position="142"/>
        <end position="158"/>
    </location>
</feature>
<keyword evidence="1" id="KW-0472">Membrane</keyword>
<proteinExistence type="predicted"/>
<name>A0A6A1Q3U6_BALPH</name>
<evidence type="ECO:0000256" key="1">
    <source>
        <dbReference type="SAM" id="Phobius"/>
    </source>
</evidence>
<feature type="domain" description="Concentrative nucleoside transporter N-terminal" evidence="2">
    <location>
        <begin position="147"/>
        <end position="200"/>
    </location>
</feature>
<evidence type="ECO:0000259" key="2">
    <source>
        <dbReference type="Pfam" id="PF01773"/>
    </source>
</evidence>
<feature type="non-terminal residue" evidence="3">
    <location>
        <position position="201"/>
    </location>
</feature>
<feature type="non-terminal residue" evidence="3">
    <location>
        <position position="1"/>
    </location>
</feature>
<feature type="transmembrane region" description="Helical" evidence="1">
    <location>
        <begin position="71"/>
        <end position="89"/>
    </location>
</feature>
<dbReference type="InterPro" id="IPR002668">
    <property type="entry name" value="CNT_N_dom"/>
</dbReference>
<feature type="transmembrane region" description="Helical" evidence="1">
    <location>
        <begin position="118"/>
        <end position="136"/>
    </location>
</feature>
<dbReference type="AlphaFoldDB" id="A0A6A1Q3U6"/>
<evidence type="ECO:0000313" key="3">
    <source>
        <dbReference type="EMBL" id="KAB0400926.1"/>
    </source>
</evidence>
<feature type="transmembrane region" description="Helical" evidence="1">
    <location>
        <begin position="42"/>
        <end position="65"/>
    </location>
</feature>
<dbReference type="PANTHER" id="PTHR10590:SF16">
    <property type="entry name" value="SODIUM_NUCLEOSIDE COTRANSPORTER 1"/>
    <property type="match status" value="1"/>
</dbReference>
<comment type="caution">
    <text evidence="3">The sequence shown here is derived from an EMBL/GenBank/DDBJ whole genome shotgun (WGS) entry which is preliminary data.</text>
</comment>
<dbReference type="EMBL" id="SGJD01001283">
    <property type="protein sequence ID" value="KAB0400926.1"/>
    <property type="molecule type" value="Genomic_DNA"/>
</dbReference>
<evidence type="ECO:0000313" key="4">
    <source>
        <dbReference type="Proteomes" id="UP000437017"/>
    </source>
</evidence>
<dbReference type="Pfam" id="PF01773">
    <property type="entry name" value="Nucleos_tra2_N"/>
    <property type="match status" value="1"/>
</dbReference>
<dbReference type="OrthoDB" id="6075923at2759"/>
<dbReference type="GO" id="GO:0015862">
    <property type="term" value="P:uridine transmembrane transport"/>
    <property type="evidence" value="ECO:0007669"/>
    <property type="project" value="TreeGrafter"/>
</dbReference>
<organism evidence="3 4">
    <name type="scientific">Balaenoptera physalus</name>
    <name type="common">Fin whale</name>
    <name type="synonym">Balaena physalus</name>
    <dbReference type="NCBI Taxonomy" id="9770"/>
    <lineage>
        <taxon>Eukaryota</taxon>
        <taxon>Metazoa</taxon>
        <taxon>Chordata</taxon>
        <taxon>Craniata</taxon>
        <taxon>Vertebrata</taxon>
        <taxon>Euteleostomi</taxon>
        <taxon>Mammalia</taxon>
        <taxon>Eutheria</taxon>
        <taxon>Laurasiatheria</taxon>
        <taxon>Artiodactyla</taxon>
        <taxon>Whippomorpha</taxon>
        <taxon>Cetacea</taxon>
        <taxon>Mysticeti</taxon>
        <taxon>Balaenopteridae</taxon>
        <taxon>Balaenoptera</taxon>
    </lineage>
</organism>
<protein>
    <recommendedName>
        <fullName evidence="2">Concentrative nucleoside transporter N-terminal domain-containing protein</fullName>
    </recommendedName>
</protein>
<dbReference type="GO" id="GO:0005886">
    <property type="term" value="C:plasma membrane"/>
    <property type="evidence" value="ECO:0007669"/>
    <property type="project" value="TreeGrafter"/>
</dbReference>
<reference evidence="3 4" key="1">
    <citation type="journal article" date="2019" name="PLoS ONE">
        <title>Genomic analyses reveal an absence of contemporary introgressive admixture between fin whales and blue whales, despite known hybrids.</title>
        <authorList>
            <person name="Westbury M.V."/>
            <person name="Petersen B."/>
            <person name="Lorenzen E.D."/>
        </authorList>
    </citation>
    <scope>NUCLEOTIDE SEQUENCE [LARGE SCALE GENOMIC DNA]</scope>
    <source>
        <strain evidence="3">FinWhale-01</strain>
    </source>
</reference>
<dbReference type="PANTHER" id="PTHR10590">
    <property type="entry name" value="SODIUM/NUCLEOSIDE COTRANSPORTER"/>
    <property type="match status" value="1"/>
</dbReference>
<feature type="transmembrane region" description="Helical" evidence="1">
    <location>
        <begin position="165"/>
        <end position="185"/>
    </location>
</feature>